<name>A0ABP0L5V1_9DINO</name>
<keyword evidence="4" id="KW-1185">Reference proteome</keyword>
<evidence type="ECO:0000256" key="2">
    <source>
        <dbReference type="SAM" id="Phobius"/>
    </source>
</evidence>
<feature type="region of interest" description="Disordered" evidence="1">
    <location>
        <begin position="314"/>
        <end position="343"/>
    </location>
</feature>
<evidence type="ECO:0000256" key="1">
    <source>
        <dbReference type="SAM" id="MobiDB-lite"/>
    </source>
</evidence>
<proteinExistence type="predicted"/>
<dbReference type="Proteomes" id="UP001642464">
    <property type="component" value="Unassembled WGS sequence"/>
</dbReference>
<feature type="transmembrane region" description="Helical" evidence="2">
    <location>
        <begin position="161"/>
        <end position="179"/>
    </location>
</feature>
<sequence>MASLVYGWKWWLHALMDALCFLGVLMFRGELACRIEHMAKAASGVETTFSVKDIDYMDLKDPIAFAHRMSQQERHAPKTVKRISLRDHCPACNCLASASCRTQSTEGGKIHIRTCHLEDEEGAAIKDIPVIATITDWALLAYCLLTVLLVVMSAWAVLPAYPGTICLVMGACLILLGRISPELTYYVNLILGFGYICFGCVDSILESLGRPRLFCPLLCSPPSRSEYIKCAFALNFLHGGVIYLMTEGTNLEASFGVTLFNDIVLSLDTFLLKGPEAVAECLGADLSRLMPWIPSCFYSMYEPTDWDILQLQAEDGAESATSPSDSKLDSKTEVRQGQIRTAE</sequence>
<gene>
    <name evidence="3" type="ORF">SCF082_LOCUS20896</name>
</gene>
<evidence type="ECO:0000313" key="4">
    <source>
        <dbReference type="Proteomes" id="UP001642464"/>
    </source>
</evidence>
<feature type="transmembrane region" description="Helical" evidence="2">
    <location>
        <begin position="186"/>
        <end position="205"/>
    </location>
</feature>
<protein>
    <submittedName>
        <fullName evidence="3">Nephrocystin-3</fullName>
    </submittedName>
</protein>
<organism evidence="3 4">
    <name type="scientific">Durusdinium trenchii</name>
    <dbReference type="NCBI Taxonomy" id="1381693"/>
    <lineage>
        <taxon>Eukaryota</taxon>
        <taxon>Sar</taxon>
        <taxon>Alveolata</taxon>
        <taxon>Dinophyceae</taxon>
        <taxon>Suessiales</taxon>
        <taxon>Symbiodiniaceae</taxon>
        <taxon>Durusdinium</taxon>
    </lineage>
</organism>
<evidence type="ECO:0000313" key="3">
    <source>
        <dbReference type="EMBL" id="CAK9034542.1"/>
    </source>
</evidence>
<reference evidence="3 4" key="1">
    <citation type="submission" date="2024-02" db="EMBL/GenBank/DDBJ databases">
        <authorList>
            <person name="Chen Y."/>
            <person name="Shah S."/>
            <person name="Dougan E. K."/>
            <person name="Thang M."/>
            <person name="Chan C."/>
        </authorList>
    </citation>
    <scope>NUCLEOTIDE SEQUENCE [LARGE SCALE GENOMIC DNA]</scope>
</reference>
<accession>A0ABP0L5V1</accession>
<dbReference type="EMBL" id="CAXAMM010014736">
    <property type="protein sequence ID" value="CAK9034542.1"/>
    <property type="molecule type" value="Genomic_DNA"/>
</dbReference>
<keyword evidence="2" id="KW-0812">Transmembrane</keyword>
<comment type="caution">
    <text evidence="3">The sequence shown here is derived from an EMBL/GenBank/DDBJ whole genome shotgun (WGS) entry which is preliminary data.</text>
</comment>
<feature type="transmembrane region" description="Helical" evidence="2">
    <location>
        <begin position="137"/>
        <end position="155"/>
    </location>
</feature>
<feature type="transmembrane region" description="Helical" evidence="2">
    <location>
        <begin position="6"/>
        <end position="27"/>
    </location>
</feature>
<keyword evidence="2" id="KW-0472">Membrane</keyword>
<keyword evidence="2" id="KW-1133">Transmembrane helix</keyword>